<feature type="domain" description="Glycosyl transferase family 1" evidence="2">
    <location>
        <begin position="479"/>
        <end position="596"/>
    </location>
</feature>
<keyword evidence="1" id="KW-0808">Transferase</keyword>
<evidence type="ECO:0000256" key="1">
    <source>
        <dbReference type="ARBA" id="ARBA00022676"/>
    </source>
</evidence>
<dbReference type="InterPro" id="IPR002495">
    <property type="entry name" value="Glyco_trans_8"/>
</dbReference>
<dbReference type="Pfam" id="PF01501">
    <property type="entry name" value="Glyco_transf_8"/>
    <property type="match status" value="2"/>
</dbReference>
<dbReference type="CDD" id="cd03801">
    <property type="entry name" value="GT4_PimA-like"/>
    <property type="match status" value="1"/>
</dbReference>
<dbReference type="Gene3D" id="3.40.50.2000">
    <property type="entry name" value="Glycogen Phosphorylase B"/>
    <property type="match status" value="2"/>
</dbReference>
<dbReference type="GO" id="GO:0016757">
    <property type="term" value="F:glycosyltransferase activity"/>
    <property type="evidence" value="ECO:0007669"/>
    <property type="project" value="UniProtKB-KW"/>
</dbReference>
<dbReference type="Pfam" id="PF00534">
    <property type="entry name" value="Glycos_transf_1"/>
    <property type="match status" value="1"/>
</dbReference>
<dbReference type="InterPro" id="IPR001296">
    <property type="entry name" value="Glyco_trans_1"/>
</dbReference>
<evidence type="ECO:0000313" key="3">
    <source>
        <dbReference type="EMBL" id="KAG8462444.1"/>
    </source>
</evidence>
<gene>
    <name evidence="3" type="ORF">KFE25_010269</name>
</gene>
<keyword evidence="4" id="KW-1185">Reference proteome</keyword>
<dbReference type="EMBL" id="JAGTXO010000020">
    <property type="protein sequence ID" value="KAG8462444.1"/>
    <property type="molecule type" value="Genomic_DNA"/>
</dbReference>
<dbReference type="InterPro" id="IPR029044">
    <property type="entry name" value="Nucleotide-diphossugar_trans"/>
</dbReference>
<dbReference type="SUPFAM" id="SSF53448">
    <property type="entry name" value="Nucleotide-diphospho-sugar transferases"/>
    <property type="match status" value="2"/>
</dbReference>
<proteinExistence type="predicted"/>
<keyword evidence="1" id="KW-0328">Glycosyltransferase</keyword>
<evidence type="ECO:0000259" key="2">
    <source>
        <dbReference type="Pfam" id="PF00534"/>
    </source>
</evidence>
<dbReference type="InterPro" id="IPR050587">
    <property type="entry name" value="GNT1/Glycosyltrans_8"/>
</dbReference>
<sequence length="964" mass="104881">MRSSISRLAYCTFLDGDNEYVLGVLALARSLRVCACTFKLIVCTTPNITEAAAALIAAEPNVELRAVEWLELPPQLIAAADVMANPQFVRNFTKLRLWQLTDLTKVCYVDADTLVLQNIDDIFLAPAFSAALDNMSADERFTPERFQVPSFSLRTPLDEPARSYFNAGVMVLEPSASEFDALVAKLATWQPTRFAEQDLLNAYYVGRWNALPLSYNWGKPSFWLCPELCVFAALKVVHFSGRLKPWMRHYDGSWRVDQVALASPQERAAACGNGGPSDANLTRAVDCWWRAFQTVASAEHARSLCVARAKPALSRIPFVAETVAPKVLYVVHRFHPYPGGSENYVHWLATESADRGWHVTVLAGTNKGDQGAIRVTADVGILASERFDAVIVHGSGCSTQDECLALLAAGRVISPVALLVIQPSDAPAALAGLKHASLIGCSTRGDWAHARAHAVDEARLAQVTHGVDGVGSVGAPGFRKRHGISRTGRLFVSAGGFAPHKRMLELTRVFATVAKPQDTLVLFGYIAHPDGDAYVEQCRAVAGVTVLFDRPRQEVLDALLEADLYVMHSAHEGFGLVLLEAMLNGCAWASHAAAGAALDLCRFGELYANDAQLGALIDGALPLQPMRRATLRQAVLARYTVRTSVDDVHRAFSRLNRDGPFGPPPPRAQPVDDPPLVPAAEAARRRACYATFLHGDAGYFLGVLALKKSLDAAGCELPFFVALTSSVPSAHRALLRAAGCELRPVPMLSIGRAATYGALRKEFVACFTKLEIWRWLDFDVVVFLDCDMVATRSLDHLAALRLPVGDEPVPIAAARDLGDASRRTGFSRVVPGRPYFNAGCMVLRPSLASYESLMRVVDKVPTLSLPYAEQDVLNDFAAVHLVELPISYNCHTDKLDEPTYEAEVDAACGIGAQPAIYHFCGPKPWRTLPLHANPRGAAFKARSAHALETWWVHGKDEVLAIAGE</sequence>
<comment type="caution">
    <text evidence="3">The sequence shown here is derived from an EMBL/GenBank/DDBJ whole genome shotgun (WGS) entry which is preliminary data.</text>
</comment>
<dbReference type="PANTHER" id="PTHR11183">
    <property type="entry name" value="GLYCOGENIN SUBFAMILY MEMBER"/>
    <property type="match status" value="1"/>
</dbReference>
<reference evidence="3" key="1">
    <citation type="submission" date="2021-05" db="EMBL/GenBank/DDBJ databases">
        <title>The genome of the haptophyte Pavlova lutheri (Diacronema luteri, Pavlovales) - a model for lipid biosynthesis in eukaryotic algae.</title>
        <authorList>
            <person name="Hulatt C.J."/>
            <person name="Posewitz M.C."/>
        </authorList>
    </citation>
    <scope>NUCLEOTIDE SEQUENCE</scope>
    <source>
        <strain evidence="3">NIVA-4/92</strain>
    </source>
</reference>
<name>A0A8J6C732_DIALT</name>
<dbReference type="OrthoDB" id="2014201at2759"/>
<organism evidence="3 4">
    <name type="scientific">Diacronema lutheri</name>
    <name type="common">Unicellular marine alga</name>
    <name type="synonym">Monochrysis lutheri</name>
    <dbReference type="NCBI Taxonomy" id="2081491"/>
    <lineage>
        <taxon>Eukaryota</taxon>
        <taxon>Haptista</taxon>
        <taxon>Haptophyta</taxon>
        <taxon>Pavlovophyceae</taxon>
        <taxon>Pavlovales</taxon>
        <taxon>Pavlovaceae</taxon>
        <taxon>Diacronema</taxon>
    </lineage>
</organism>
<accession>A0A8J6C732</accession>
<dbReference type="Proteomes" id="UP000751190">
    <property type="component" value="Unassembled WGS sequence"/>
</dbReference>
<protein>
    <recommendedName>
        <fullName evidence="2">Glycosyl transferase family 1 domain-containing protein</fullName>
    </recommendedName>
</protein>
<dbReference type="AlphaFoldDB" id="A0A8J6C732"/>
<dbReference type="SUPFAM" id="SSF53756">
    <property type="entry name" value="UDP-Glycosyltransferase/glycogen phosphorylase"/>
    <property type="match status" value="1"/>
</dbReference>
<evidence type="ECO:0000313" key="4">
    <source>
        <dbReference type="Proteomes" id="UP000751190"/>
    </source>
</evidence>
<dbReference type="Gene3D" id="3.90.550.10">
    <property type="entry name" value="Spore Coat Polysaccharide Biosynthesis Protein SpsA, Chain A"/>
    <property type="match status" value="2"/>
</dbReference>